<name>A0ABQ4VCF0_9MYCO</name>
<reference evidence="2 3" key="1">
    <citation type="submission" date="2021-08" db="EMBL/GenBank/DDBJ databases">
        <title>Draft genome sequence of Mycolicibacterium sp. NGTWS1702 strain.</title>
        <authorList>
            <person name="Matsumoto M."/>
            <person name="Tang B.C.C."/>
            <person name="Machida Y."/>
            <person name="Matoyama H."/>
            <person name="Kishihara T."/>
            <person name="Sato S."/>
            <person name="Kondo I."/>
            <person name="Sano M."/>
            <person name="Kato G."/>
        </authorList>
    </citation>
    <scope>NUCLEOTIDE SEQUENCE [LARGE SCALE GENOMIC DNA]</scope>
    <source>
        <strain evidence="2 3">NGTWSNA01</strain>
    </source>
</reference>
<protein>
    <submittedName>
        <fullName evidence="2">ESX-1 secretion-associated protein</fullName>
    </submittedName>
</protein>
<evidence type="ECO:0000313" key="3">
    <source>
        <dbReference type="Proteomes" id="UP001060504"/>
    </source>
</evidence>
<dbReference type="Proteomes" id="UP001060504">
    <property type="component" value="Unassembled WGS sequence"/>
</dbReference>
<accession>A0ABQ4VCF0</accession>
<dbReference type="InterPro" id="IPR022536">
    <property type="entry name" value="EspC"/>
</dbReference>
<organism evidence="2 3">
    <name type="scientific">Mycolicibacterium cyprinidarum</name>
    <dbReference type="NCBI Taxonomy" id="2860311"/>
    <lineage>
        <taxon>Bacteria</taxon>
        <taxon>Bacillati</taxon>
        <taxon>Actinomycetota</taxon>
        <taxon>Actinomycetes</taxon>
        <taxon>Mycobacteriales</taxon>
        <taxon>Mycobacteriaceae</taxon>
        <taxon>Mycolicibacterium</taxon>
    </lineage>
</organism>
<evidence type="ECO:0000313" key="2">
    <source>
        <dbReference type="EMBL" id="GJF13739.1"/>
    </source>
</evidence>
<gene>
    <name evidence="2" type="ORF">NGTWS1702_14530</name>
</gene>
<sequence>MSHETLQVTTAHLRELAAKHGQAAAEITSATEAVSGLDSAIRTSHGVIAWSTAAAVEMIQQVRRDIGNSLAGESHVLGENLTTAAGRYEATDHASGAGLDRQIPANQTTPGPRFPR</sequence>
<dbReference type="Pfam" id="PF10824">
    <property type="entry name" value="T7SS_ESX_EspC"/>
    <property type="match status" value="1"/>
</dbReference>
<evidence type="ECO:0000256" key="1">
    <source>
        <dbReference type="SAM" id="MobiDB-lite"/>
    </source>
</evidence>
<comment type="caution">
    <text evidence="2">The sequence shown here is derived from an EMBL/GenBank/DDBJ whole genome shotgun (WGS) entry which is preliminary data.</text>
</comment>
<dbReference type="EMBL" id="BPRH01001531">
    <property type="protein sequence ID" value="GJF13739.1"/>
    <property type="molecule type" value="Genomic_DNA"/>
</dbReference>
<proteinExistence type="predicted"/>
<feature type="region of interest" description="Disordered" evidence="1">
    <location>
        <begin position="87"/>
        <end position="116"/>
    </location>
</feature>
<keyword evidence="3" id="KW-1185">Reference proteome</keyword>